<dbReference type="HOGENOM" id="CLU_2982846_0_0_1"/>
<feature type="compositionally biased region" description="Polar residues" evidence="1">
    <location>
        <begin position="41"/>
        <end position="58"/>
    </location>
</feature>
<protein>
    <submittedName>
        <fullName evidence="2">Uncharacterized protein</fullName>
    </submittedName>
</protein>
<dbReference type="InParanoid" id="M1B299"/>
<organism evidence="2 3">
    <name type="scientific">Solanum tuberosum</name>
    <name type="common">Potato</name>
    <dbReference type="NCBI Taxonomy" id="4113"/>
    <lineage>
        <taxon>Eukaryota</taxon>
        <taxon>Viridiplantae</taxon>
        <taxon>Streptophyta</taxon>
        <taxon>Embryophyta</taxon>
        <taxon>Tracheophyta</taxon>
        <taxon>Spermatophyta</taxon>
        <taxon>Magnoliopsida</taxon>
        <taxon>eudicotyledons</taxon>
        <taxon>Gunneridae</taxon>
        <taxon>Pentapetalae</taxon>
        <taxon>asterids</taxon>
        <taxon>lamiids</taxon>
        <taxon>Solanales</taxon>
        <taxon>Solanaceae</taxon>
        <taxon>Solanoideae</taxon>
        <taxon>Solaneae</taxon>
        <taxon>Solanum</taxon>
    </lineage>
</organism>
<proteinExistence type="predicted"/>
<name>M1B299_SOLTU</name>
<feature type="compositionally biased region" description="Basic residues" evidence="1">
    <location>
        <begin position="28"/>
        <end position="37"/>
    </location>
</feature>
<dbReference type="Gramene" id="PGSC0003DMT400035451">
    <property type="protein sequence ID" value="PGSC0003DMT400035451"/>
    <property type="gene ID" value="PGSC0003DMG400013625"/>
</dbReference>
<evidence type="ECO:0000313" key="3">
    <source>
        <dbReference type="Proteomes" id="UP000011115"/>
    </source>
</evidence>
<reference evidence="2" key="2">
    <citation type="submission" date="2015-06" db="UniProtKB">
        <authorList>
            <consortium name="EnsemblPlants"/>
        </authorList>
    </citation>
    <scope>IDENTIFICATION</scope>
    <source>
        <strain evidence="2">DM1-3 516 R44</strain>
    </source>
</reference>
<dbReference type="EnsemblPlants" id="PGSC0003DMT400035451">
    <property type="protein sequence ID" value="PGSC0003DMT400035451"/>
    <property type="gene ID" value="PGSC0003DMG400013625"/>
</dbReference>
<sequence length="58" mass="6178">MEHTLVTASRSSKPSEGETPSPGYTSTKRGKLTRKLIGRGTKSNGNTYATSLSMDAEC</sequence>
<feature type="compositionally biased region" description="Polar residues" evidence="1">
    <location>
        <begin position="1"/>
        <end position="14"/>
    </location>
</feature>
<feature type="region of interest" description="Disordered" evidence="1">
    <location>
        <begin position="1"/>
        <end position="58"/>
    </location>
</feature>
<accession>M1B299</accession>
<dbReference type="PaxDb" id="4113-PGSC0003DMT400035451"/>
<evidence type="ECO:0000256" key="1">
    <source>
        <dbReference type="SAM" id="MobiDB-lite"/>
    </source>
</evidence>
<reference evidence="3" key="1">
    <citation type="journal article" date="2011" name="Nature">
        <title>Genome sequence and analysis of the tuber crop potato.</title>
        <authorList>
            <consortium name="The Potato Genome Sequencing Consortium"/>
        </authorList>
    </citation>
    <scope>NUCLEOTIDE SEQUENCE [LARGE SCALE GENOMIC DNA]</scope>
    <source>
        <strain evidence="3">cv. DM1-3 516 R44</strain>
    </source>
</reference>
<dbReference type="AlphaFoldDB" id="M1B299"/>
<keyword evidence="3" id="KW-1185">Reference proteome</keyword>
<evidence type="ECO:0000313" key="2">
    <source>
        <dbReference type="EnsemblPlants" id="PGSC0003DMT400035451"/>
    </source>
</evidence>
<dbReference type="Proteomes" id="UP000011115">
    <property type="component" value="Unassembled WGS sequence"/>
</dbReference>